<keyword evidence="3" id="KW-1185">Reference proteome</keyword>
<dbReference type="GO" id="GO:0003677">
    <property type="term" value="F:DNA binding"/>
    <property type="evidence" value="ECO:0007669"/>
    <property type="project" value="InterPro"/>
</dbReference>
<organism evidence="2 3">
    <name type="scientific">Chlorella vulgaris</name>
    <name type="common">Green alga</name>
    <dbReference type="NCBI Taxonomy" id="3077"/>
    <lineage>
        <taxon>Eukaryota</taxon>
        <taxon>Viridiplantae</taxon>
        <taxon>Chlorophyta</taxon>
        <taxon>core chlorophytes</taxon>
        <taxon>Trebouxiophyceae</taxon>
        <taxon>Chlorellales</taxon>
        <taxon>Chlorellaceae</taxon>
        <taxon>Chlorella clade</taxon>
        <taxon>Chlorella</taxon>
    </lineage>
</organism>
<dbReference type="SUPFAM" id="SSF48019">
    <property type="entry name" value="post-AAA+ oligomerization domain-like"/>
    <property type="match status" value="1"/>
</dbReference>
<dbReference type="SUPFAM" id="SSF52540">
    <property type="entry name" value="P-loop containing nucleoside triphosphate hydrolases"/>
    <property type="match status" value="1"/>
</dbReference>
<dbReference type="InterPro" id="IPR027417">
    <property type="entry name" value="P-loop_NTPase"/>
</dbReference>
<dbReference type="GO" id="GO:0006260">
    <property type="term" value="P:DNA replication"/>
    <property type="evidence" value="ECO:0007669"/>
    <property type="project" value="UniProtKB-KW"/>
</dbReference>
<dbReference type="InterPro" id="IPR008921">
    <property type="entry name" value="DNA_pol3_clamp-load_cplx_C"/>
</dbReference>
<protein>
    <submittedName>
        <fullName evidence="2">Uncharacterized protein</fullName>
    </submittedName>
</protein>
<reference evidence="2" key="1">
    <citation type="journal article" date="2019" name="Plant J.">
        <title>Chlorella vulgaris genome assembly and annotation reveals the molecular basis for metabolic acclimation to high light conditions.</title>
        <authorList>
            <person name="Cecchin M."/>
            <person name="Marcolungo L."/>
            <person name="Rossato M."/>
            <person name="Girolomoni L."/>
            <person name="Cosentino E."/>
            <person name="Cuine S."/>
            <person name="Li-Beisson Y."/>
            <person name="Delledonne M."/>
            <person name="Ballottari M."/>
        </authorList>
    </citation>
    <scope>NUCLEOTIDE SEQUENCE</scope>
    <source>
        <strain evidence="2">211/11P</strain>
    </source>
</reference>
<evidence type="ECO:0000256" key="1">
    <source>
        <dbReference type="ARBA" id="ARBA00022705"/>
    </source>
</evidence>
<evidence type="ECO:0000313" key="3">
    <source>
        <dbReference type="Proteomes" id="UP001055712"/>
    </source>
</evidence>
<proteinExistence type="predicted"/>
<accession>A0A9D4TRJ6</accession>
<reference evidence="2" key="2">
    <citation type="submission" date="2020-11" db="EMBL/GenBank/DDBJ databases">
        <authorList>
            <person name="Cecchin M."/>
            <person name="Marcolungo L."/>
            <person name="Rossato M."/>
            <person name="Girolomoni L."/>
            <person name="Cosentino E."/>
            <person name="Cuine S."/>
            <person name="Li-Beisson Y."/>
            <person name="Delledonne M."/>
            <person name="Ballottari M."/>
        </authorList>
    </citation>
    <scope>NUCLEOTIDE SEQUENCE</scope>
    <source>
        <strain evidence="2">211/11P</strain>
        <tissue evidence="2">Whole cell</tissue>
    </source>
</reference>
<dbReference type="PANTHER" id="PTHR23389:SF6">
    <property type="entry name" value="REPLICATION FACTOR C SUBUNIT 1"/>
    <property type="match status" value="1"/>
</dbReference>
<dbReference type="Gene3D" id="3.40.50.300">
    <property type="entry name" value="P-loop containing nucleotide triphosphate hydrolases"/>
    <property type="match status" value="1"/>
</dbReference>
<evidence type="ECO:0000313" key="2">
    <source>
        <dbReference type="EMBL" id="KAI3432495.1"/>
    </source>
</evidence>
<keyword evidence="1" id="KW-0235">DNA replication</keyword>
<dbReference type="AlphaFoldDB" id="A0A9D4TRJ6"/>
<dbReference type="EMBL" id="SIDB01000005">
    <property type="protein sequence ID" value="KAI3432495.1"/>
    <property type="molecule type" value="Genomic_DNA"/>
</dbReference>
<sequence length="478" mass="52527">MDSALDAGLVAQIREWLARGKGSAWITGHPGSGMTMMMQALVDELQLEAVWMTPSMPRSRAFLRDVCRTPRAVNGRRKVLVLDELDVVLGNESAMVDVAHVVKADWAVPVVCLLKATRGTRDHELARKASLAIHFPPPSPQDMARVARKVASEEGLQDSNIVDLCRRAPPGDIRHVLQTLRFAAPVAHIRDHTVLTADAVAAVFAEASSVMQALDLYWAEAGAVSSGVWEVYTQACSTIEDAATYADYASNADLVDAAIHSRNQWGLMDFYGCLTTASASIMLPKARVALQKYGVAWNQKYARDTKIKNMKKINQAVVCAGCQPLRYDGMASLRDIMSGLLTDREAFTALCRSLGLALNISMSPEDDDLIVPDGPDDSDKDLTSTQAQSQFRLWLGSARTLVPPAIEFPDLKRDWMEHPSVSSLQQYINKGVRPPCRDIWDAYIAAGFPEDALKECFARYEAWESLPEPAVLLKWLGG</sequence>
<dbReference type="Proteomes" id="UP001055712">
    <property type="component" value="Unassembled WGS sequence"/>
</dbReference>
<name>A0A9D4TRJ6_CHLVU</name>
<gene>
    <name evidence="2" type="ORF">D9Q98_004044</name>
</gene>
<dbReference type="Gene3D" id="1.20.272.10">
    <property type="match status" value="1"/>
</dbReference>
<comment type="caution">
    <text evidence="2">The sequence shown here is derived from an EMBL/GenBank/DDBJ whole genome shotgun (WGS) entry which is preliminary data.</text>
</comment>
<dbReference type="PANTHER" id="PTHR23389">
    <property type="entry name" value="CHROMOSOME TRANSMISSION FIDELITY FACTOR 18"/>
    <property type="match status" value="1"/>
</dbReference>